<dbReference type="InterPro" id="IPR004523">
    <property type="entry name" value="Asp-tRNA_synthase_2"/>
</dbReference>
<dbReference type="FunFam" id="2.40.50.140:FF:000132">
    <property type="entry name" value="Aspartyl-tRNA synthetase, cytoplasmic"/>
    <property type="match status" value="1"/>
</dbReference>
<evidence type="ECO:0000259" key="13">
    <source>
        <dbReference type="PROSITE" id="PS50862"/>
    </source>
</evidence>
<sequence>MSELDQEKVKLSKEDRIALRKLGKSQNQKKQDDQVEDDFSKEFYGVMPLIQSKEKVDRVLIDFGDLNSNLVDTKVWVRGRLFVSRKTTNKQCFFTIRQRFHTIQAIVSVGEKVSKPMVKFVSDITKESIIDVEGFLRKSPTKIESCTQNDVELQVTQVFVVSQAEPRLPLLIEDAMRPEVEAEDMSVAKQDTKLDNRIIDLRTLTNQAIYRVEAGVCRFFRETLDAQGFVEIHTPKIINAASEGGANVFKVSYFKNSAYLAQSPQLYKQMAIAADFEKVYTVGSVFRAEDSNTHRHLTEFIGLDLEIAIKYHYHEVLQIIGNLFTSIFKGLEKNFAKEIETVRKQYPSEPFQFLEPALCLEYSEGVKMLNENGVEMTDEEDLSTANEKFLGKLVREKYGTDFFILDKYPLAVRPFYTMPDPNNPKFSNSYDMFIRGEEILSGAQRIHDPEFLSERAKHHGIDLEKIKPYIDSFRYGCPPHAGGGIGLERVVMLYLGLNNIRKTSMFPRDPKRLTP</sequence>
<dbReference type="CDD" id="cd04320">
    <property type="entry name" value="AspRS_cyto_N"/>
    <property type="match status" value="1"/>
</dbReference>
<proteinExistence type="inferred from homology"/>
<dbReference type="InterPro" id="IPR045864">
    <property type="entry name" value="aa-tRNA-synth_II/BPL/LPL"/>
</dbReference>
<evidence type="ECO:0000256" key="8">
    <source>
        <dbReference type="ARBA" id="ARBA00022840"/>
    </source>
</evidence>
<dbReference type="Pfam" id="PF01336">
    <property type="entry name" value="tRNA_anti-codon"/>
    <property type="match status" value="1"/>
</dbReference>
<reference evidence="14 15" key="1">
    <citation type="journal article" date="2018" name="Sci. Rep.">
        <title>Genomic signatures of local adaptation to the degree of environmental predictability in rotifers.</title>
        <authorList>
            <person name="Franch-Gras L."/>
            <person name="Hahn C."/>
            <person name="Garcia-Roger E.M."/>
            <person name="Carmona M.J."/>
            <person name="Serra M."/>
            <person name="Gomez A."/>
        </authorList>
    </citation>
    <scope>NUCLEOTIDE SEQUENCE [LARGE SCALE GENOMIC DNA]</scope>
    <source>
        <strain evidence="14">HYR1</strain>
    </source>
</reference>
<protein>
    <recommendedName>
        <fullName evidence="4">Aspartate--tRNA ligase, cytoplasmic</fullName>
        <ecNumber evidence="3">6.1.1.12</ecNumber>
    </recommendedName>
    <alternativeName>
        <fullName evidence="11">Aspartyl-tRNA synthetase</fullName>
    </alternativeName>
</protein>
<evidence type="ECO:0000256" key="6">
    <source>
        <dbReference type="ARBA" id="ARBA00022598"/>
    </source>
</evidence>
<dbReference type="NCBIfam" id="TIGR00458">
    <property type="entry name" value="aspS_nondisc"/>
    <property type="match status" value="1"/>
</dbReference>
<dbReference type="SUPFAM" id="SSF55681">
    <property type="entry name" value="Class II aaRS and biotin synthetases"/>
    <property type="match status" value="1"/>
</dbReference>
<dbReference type="GO" id="GO:0005524">
    <property type="term" value="F:ATP binding"/>
    <property type="evidence" value="ECO:0007669"/>
    <property type="project" value="UniProtKB-KW"/>
</dbReference>
<dbReference type="InterPro" id="IPR004364">
    <property type="entry name" value="Aa-tRNA-synt_II"/>
</dbReference>
<evidence type="ECO:0000256" key="11">
    <source>
        <dbReference type="ARBA" id="ARBA00033155"/>
    </source>
</evidence>
<dbReference type="PRINTS" id="PR01042">
    <property type="entry name" value="TRNASYNTHASP"/>
</dbReference>
<dbReference type="GO" id="GO:0017101">
    <property type="term" value="C:aminoacyl-tRNA synthetase multienzyme complex"/>
    <property type="evidence" value="ECO:0007669"/>
    <property type="project" value="TreeGrafter"/>
</dbReference>
<name>A0A3M7QQB7_BRAPC</name>
<comment type="caution">
    <text evidence="14">The sequence shown here is derived from an EMBL/GenBank/DDBJ whole genome shotgun (WGS) entry which is preliminary data.</text>
</comment>
<dbReference type="Proteomes" id="UP000276133">
    <property type="component" value="Unassembled WGS sequence"/>
</dbReference>
<dbReference type="AlphaFoldDB" id="A0A3M7QQB7"/>
<dbReference type="EC" id="6.1.1.12" evidence="3"/>
<evidence type="ECO:0000256" key="3">
    <source>
        <dbReference type="ARBA" id="ARBA00012841"/>
    </source>
</evidence>
<dbReference type="STRING" id="10195.A0A3M7QQB7"/>
<evidence type="ECO:0000256" key="10">
    <source>
        <dbReference type="ARBA" id="ARBA00023146"/>
    </source>
</evidence>
<dbReference type="GO" id="GO:0003723">
    <property type="term" value="F:RNA binding"/>
    <property type="evidence" value="ECO:0007669"/>
    <property type="project" value="TreeGrafter"/>
</dbReference>
<dbReference type="Pfam" id="PF00152">
    <property type="entry name" value="tRNA-synt_2"/>
    <property type="match status" value="1"/>
</dbReference>
<keyword evidence="15" id="KW-1185">Reference proteome</keyword>
<keyword evidence="10" id="KW-0030">Aminoacyl-tRNA synthetase</keyword>
<dbReference type="InterPro" id="IPR002312">
    <property type="entry name" value="Asp/Asn-tRNA-synth_IIb"/>
</dbReference>
<keyword evidence="8" id="KW-0067">ATP-binding</keyword>
<dbReference type="InterPro" id="IPR006195">
    <property type="entry name" value="aa-tRNA-synth_II"/>
</dbReference>
<comment type="catalytic activity">
    <reaction evidence="12">
        <text>tRNA(Asp) + L-aspartate + ATP = L-aspartyl-tRNA(Asp) + AMP + diphosphate</text>
        <dbReference type="Rhea" id="RHEA:19649"/>
        <dbReference type="Rhea" id="RHEA-COMP:9660"/>
        <dbReference type="Rhea" id="RHEA-COMP:9678"/>
        <dbReference type="ChEBI" id="CHEBI:29991"/>
        <dbReference type="ChEBI" id="CHEBI:30616"/>
        <dbReference type="ChEBI" id="CHEBI:33019"/>
        <dbReference type="ChEBI" id="CHEBI:78442"/>
        <dbReference type="ChEBI" id="CHEBI:78516"/>
        <dbReference type="ChEBI" id="CHEBI:456215"/>
        <dbReference type="EC" id="6.1.1.12"/>
    </reaction>
</comment>
<comment type="subcellular location">
    <subcellularLocation>
        <location evidence="1">Cytoplasm</location>
    </subcellularLocation>
</comment>
<dbReference type="NCBIfam" id="NF003483">
    <property type="entry name" value="PRK05159.1"/>
    <property type="match status" value="1"/>
</dbReference>
<keyword evidence="5" id="KW-0963">Cytoplasm</keyword>
<evidence type="ECO:0000256" key="12">
    <source>
        <dbReference type="ARBA" id="ARBA00047904"/>
    </source>
</evidence>
<feature type="domain" description="Aminoacyl-transfer RNA synthetases class-II family profile" evidence="13">
    <location>
        <begin position="210"/>
        <end position="515"/>
    </location>
</feature>
<evidence type="ECO:0000256" key="2">
    <source>
        <dbReference type="ARBA" id="ARBA00005312"/>
    </source>
</evidence>
<dbReference type="SUPFAM" id="SSF50249">
    <property type="entry name" value="Nucleic acid-binding proteins"/>
    <property type="match status" value="1"/>
</dbReference>
<evidence type="ECO:0000256" key="7">
    <source>
        <dbReference type="ARBA" id="ARBA00022741"/>
    </source>
</evidence>
<dbReference type="InterPro" id="IPR004365">
    <property type="entry name" value="NA-bd_OB_tRNA"/>
</dbReference>
<dbReference type="Gene3D" id="2.40.50.140">
    <property type="entry name" value="Nucleic acid-binding proteins"/>
    <property type="match status" value="1"/>
</dbReference>
<organism evidence="14 15">
    <name type="scientific">Brachionus plicatilis</name>
    <name type="common">Marine rotifer</name>
    <name type="synonym">Brachionus muelleri</name>
    <dbReference type="NCBI Taxonomy" id="10195"/>
    <lineage>
        <taxon>Eukaryota</taxon>
        <taxon>Metazoa</taxon>
        <taxon>Spiralia</taxon>
        <taxon>Gnathifera</taxon>
        <taxon>Rotifera</taxon>
        <taxon>Eurotatoria</taxon>
        <taxon>Monogononta</taxon>
        <taxon>Pseudotrocha</taxon>
        <taxon>Ploima</taxon>
        <taxon>Brachionidae</taxon>
        <taxon>Brachionus</taxon>
    </lineage>
</organism>
<evidence type="ECO:0000256" key="1">
    <source>
        <dbReference type="ARBA" id="ARBA00004496"/>
    </source>
</evidence>
<dbReference type="InterPro" id="IPR012340">
    <property type="entry name" value="NA-bd_OB-fold"/>
</dbReference>
<evidence type="ECO:0000256" key="4">
    <source>
        <dbReference type="ARBA" id="ARBA00018853"/>
    </source>
</evidence>
<dbReference type="PROSITE" id="PS50862">
    <property type="entry name" value="AA_TRNA_LIGASE_II"/>
    <property type="match status" value="1"/>
</dbReference>
<dbReference type="PANTHER" id="PTHR43450">
    <property type="entry name" value="ASPARTYL-TRNA SYNTHETASE"/>
    <property type="match status" value="1"/>
</dbReference>
<keyword evidence="6 14" id="KW-0436">Ligase</keyword>
<dbReference type="FunFam" id="3.30.930.10:FF:000013">
    <property type="entry name" value="Aspartate--tRNA ligase, cytoplasmic"/>
    <property type="match status" value="1"/>
</dbReference>
<keyword evidence="7" id="KW-0547">Nucleotide-binding</keyword>
<dbReference type="EMBL" id="REGN01005430">
    <property type="protein sequence ID" value="RNA13399.1"/>
    <property type="molecule type" value="Genomic_DNA"/>
</dbReference>
<dbReference type="OrthoDB" id="372395at2759"/>
<gene>
    <name evidence="14" type="ORF">BpHYR1_028375</name>
</gene>
<dbReference type="GO" id="GO:0004815">
    <property type="term" value="F:aspartate-tRNA ligase activity"/>
    <property type="evidence" value="ECO:0007669"/>
    <property type="project" value="UniProtKB-EC"/>
</dbReference>
<keyword evidence="9" id="KW-0648">Protein biosynthesis</keyword>
<dbReference type="PANTHER" id="PTHR43450:SF1">
    <property type="entry name" value="ASPARTATE--TRNA LIGASE, CYTOPLASMIC"/>
    <property type="match status" value="1"/>
</dbReference>
<dbReference type="HAMAP" id="MF_02075">
    <property type="entry name" value="Asp_tRNA_synth_type2"/>
    <property type="match status" value="1"/>
</dbReference>
<evidence type="ECO:0000256" key="9">
    <source>
        <dbReference type="ARBA" id="ARBA00022917"/>
    </source>
</evidence>
<evidence type="ECO:0000313" key="15">
    <source>
        <dbReference type="Proteomes" id="UP000276133"/>
    </source>
</evidence>
<accession>A0A3M7QQB7</accession>
<dbReference type="CDD" id="cd00776">
    <property type="entry name" value="AsxRS_core"/>
    <property type="match status" value="1"/>
</dbReference>
<evidence type="ECO:0000256" key="5">
    <source>
        <dbReference type="ARBA" id="ARBA00022490"/>
    </source>
</evidence>
<comment type="similarity">
    <text evidence="2">Belongs to the class-II aminoacyl-tRNA synthetase family. Type 2 subfamily.</text>
</comment>
<dbReference type="GO" id="GO:0006422">
    <property type="term" value="P:aspartyl-tRNA aminoacylation"/>
    <property type="evidence" value="ECO:0007669"/>
    <property type="project" value="InterPro"/>
</dbReference>
<dbReference type="GO" id="GO:0005829">
    <property type="term" value="C:cytosol"/>
    <property type="evidence" value="ECO:0007669"/>
    <property type="project" value="TreeGrafter"/>
</dbReference>
<evidence type="ECO:0000313" key="14">
    <source>
        <dbReference type="EMBL" id="RNA13399.1"/>
    </source>
</evidence>
<dbReference type="Gene3D" id="3.30.930.10">
    <property type="entry name" value="Bira Bifunctional Protein, Domain 2"/>
    <property type="match status" value="1"/>
</dbReference>